<sequence length="123" mass="14007">MCQLRRFAMCNAALHTVLAHKPVPKAQLRWLQGYFRPLKKFVDHESMTDICAELSLNVPAIIGDIVYINSWLSQERIGRAILPLEAEVMLLRSRPKSGSRRLANTRGSLLAACQEKHPMLHNF</sequence>
<reference evidence="1 2" key="1">
    <citation type="journal article" date="2022" name="Nat. Microbiol.">
        <title>The microbiome of a bacterivorous marine choanoflagellate contains a resource-demanding obligate bacterial associate.</title>
        <authorList>
            <person name="Needham D.M."/>
            <person name="Poirier C."/>
            <person name="Bachy C."/>
            <person name="George E.E."/>
            <person name="Wilken S."/>
            <person name="Yung C.C.M."/>
            <person name="Limardo A.J."/>
            <person name="Morando M."/>
            <person name="Sudek L."/>
            <person name="Malmstrom R.R."/>
            <person name="Keeling P.J."/>
            <person name="Santoro A.E."/>
            <person name="Worden A.Z."/>
        </authorList>
    </citation>
    <scope>NUCLEOTIDE SEQUENCE [LARGE SCALE GENOMIC DNA]</scope>
    <source>
        <strain evidence="1 2">Comchoano-2</strain>
    </source>
</reference>
<organism evidence="1 2">
    <name type="scientific">Candidatus Synchoanobacter obligatus</name>
    <dbReference type="NCBI Taxonomy" id="2919597"/>
    <lineage>
        <taxon>Bacteria</taxon>
        <taxon>Pseudomonadati</taxon>
        <taxon>Pseudomonadota</taxon>
        <taxon>Gammaproteobacteria</taxon>
        <taxon>Candidatus Comchoanobacterales</taxon>
        <taxon>Candidatus Comchoanobacteraceae</taxon>
        <taxon>Candidatus Synchoanobacter</taxon>
    </lineage>
</organism>
<accession>A0ABT1L5T0</accession>
<evidence type="ECO:0000313" key="1">
    <source>
        <dbReference type="EMBL" id="MCP8351808.1"/>
    </source>
</evidence>
<proteinExistence type="predicted"/>
<dbReference type="EMBL" id="JAKUDN010000001">
    <property type="protein sequence ID" value="MCP8351808.1"/>
    <property type="molecule type" value="Genomic_DNA"/>
</dbReference>
<dbReference type="RefSeq" id="WP_258568921.1">
    <property type="nucleotide sequence ID" value="NZ_JAKUDN010000001.1"/>
</dbReference>
<comment type="caution">
    <text evidence="1">The sequence shown here is derived from an EMBL/GenBank/DDBJ whole genome shotgun (WGS) entry which is preliminary data.</text>
</comment>
<evidence type="ECO:0000313" key="2">
    <source>
        <dbReference type="Proteomes" id="UP001320768"/>
    </source>
</evidence>
<keyword evidence="2" id="KW-1185">Reference proteome</keyword>
<dbReference type="Proteomes" id="UP001320768">
    <property type="component" value="Unassembled WGS sequence"/>
</dbReference>
<gene>
    <name evidence="1" type="ORF">MKS91_00665</name>
</gene>
<protein>
    <submittedName>
        <fullName evidence="1">Uncharacterized protein</fullName>
    </submittedName>
</protein>
<name>A0ABT1L5T0_9GAMM</name>